<evidence type="ECO:0000313" key="4">
    <source>
        <dbReference type="Proteomes" id="UP000297814"/>
    </source>
</evidence>
<feature type="chain" id="PRO_5021186687" evidence="2">
    <location>
        <begin position="20"/>
        <end position="395"/>
    </location>
</feature>
<feature type="region of interest" description="Disordered" evidence="1">
    <location>
        <begin position="117"/>
        <end position="155"/>
    </location>
</feature>
<evidence type="ECO:0000256" key="2">
    <source>
        <dbReference type="SAM" id="SignalP"/>
    </source>
</evidence>
<feature type="region of interest" description="Disordered" evidence="1">
    <location>
        <begin position="307"/>
        <end position="395"/>
    </location>
</feature>
<comment type="caution">
    <text evidence="3">The sequence shown here is derived from an EMBL/GenBank/DDBJ whole genome shotgun (WGS) entry which is preliminary data.</text>
</comment>
<accession>A0A4Z1GWL1</accession>
<feature type="compositionally biased region" description="Low complexity" evidence="1">
    <location>
        <begin position="124"/>
        <end position="140"/>
    </location>
</feature>
<dbReference type="EMBL" id="PQXK01000048">
    <property type="protein sequence ID" value="TGO39792.1"/>
    <property type="molecule type" value="Genomic_DNA"/>
</dbReference>
<feature type="compositionally biased region" description="Basic and acidic residues" evidence="1">
    <location>
        <begin position="366"/>
        <end position="395"/>
    </location>
</feature>
<evidence type="ECO:0000256" key="1">
    <source>
        <dbReference type="SAM" id="MobiDB-lite"/>
    </source>
</evidence>
<dbReference type="Proteomes" id="UP000297814">
    <property type="component" value="Unassembled WGS sequence"/>
</dbReference>
<feature type="signal peptide" evidence="2">
    <location>
        <begin position="1"/>
        <end position="19"/>
    </location>
</feature>
<organism evidence="3 4">
    <name type="scientific">Botrytis hyacinthi</name>
    <dbReference type="NCBI Taxonomy" id="278943"/>
    <lineage>
        <taxon>Eukaryota</taxon>
        <taxon>Fungi</taxon>
        <taxon>Dikarya</taxon>
        <taxon>Ascomycota</taxon>
        <taxon>Pezizomycotina</taxon>
        <taxon>Leotiomycetes</taxon>
        <taxon>Helotiales</taxon>
        <taxon>Sclerotiniaceae</taxon>
        <taxon>Botrytis</taxon>
    </lineage>
</organism>
<protein>
    <submittedName>
        <fullName evidence="3">Uncharacterized protein</fullName>
    </submittedName>
</protein>
<keyword evidence="4" id="KW-1185">Reference proteome</keyword>
<feature type="compositionally biased region" description="Basic and acidic residues" evidence="1">
    <location>
        <begin position="307"/>
        <end position="359"/>
    </location>
</feature>
<dbReference type="PANTHER" id="PTHR36182">
    <property type="entry name" value="PROTEIN, PUTATIVE (AFU_ORTHOLOGUE AFUA_6G10930)-RELATED"/>
    <property type="match status" value="1"/>
</dbReference>
<reference evidence="3 4" key="1">
    <citation type="submission" date="2017-12" db="EMBL/GenBank/DDBJ databases">
        <title>Comparative genomics of Botrytis spp.</title>
        <authorList>
            <person name="Valero-Jimenez C.A."/>
            <person name="Tapia P."/>
            <person name="Veloso J."/>
            <person name="Silva-Moreno E."/>
            <person name="Staats M."/>
            <person name="Valdes J.H."/>
            <person name="Van Kan J.A.L."/>
        </authorList>
    </citation>
    <scope>NUCLEOTIDE SEQUENCE [LARGE SCALE GENOMIC DNA]</scope>
    <source>
        <strain evidence="3 4">Bh0001</strain>
    </source>
</reference>
<name>A0A4Z1GWL1_9HELO</name>
<feature type="compositionally biased region" description="Polar residues" evidence="1">
    <location>
        <begin position="141"/>
        <end position="153"/>
    </location>
</feature>
<gene>
    <name evidence="3" type="ORF">BHYA_0048g00570</name>
</gene>
<evidence type="ECO:0000313" key="3">
    <source>
        <dbReference type="EMBL" id="TGO39792.1"/>
    </source>
</evidence>
<keyword evidence="2" id="KW-0732">Signal</keyword>
<dbReference type="PANTHER" id="PTHR36182:SF2">
    <property type="entry name" value="LYTIC POLYSACCHARIDE MONOOXYGENASE"/>
    <property type="match status" value="1"/>
</dbReference>
<sequence length="395" mass="44376">MRFSKAAITAILAFNSVQALPIQERCDTCGGVSNKESESKIEERDSQKTPVKYMRLMPWEEFCEKCPPKEFFEPGGVGHGMTPKGMMGEYVAGLCNYHCSSGYPEPYTKIIQPRVTISPSGSKTTQSEVVTTRSESTTTQPEITASQSTSQEYSEIKSDDYKNNNYTIQFEADDIIEFKAEQKGTCTNAGKFSCISGTSFQQCASGTWSVAQNMAPGTVCLAGKGYDLNHVPAENRTVTTQNIQNSTSEEMATKTEKKSIEKRLWIQIFKWSFFGPKPPVHLTPEEEKKKEIEADIKYSKEFHQYGGHGDLKKEAEEKKAAEEKHAKEFHQFSGVDKEAEKKKAEEKKAADEKYAKEFHQFGGLKTDAEKKKAKEEEKEAFARKLFGPKDGEKQE</sequence>
<proteinExistence type="predicted"/>
<dbReference type="AlphaFoldDB" id="A0A4Z1GWL1"/>